<dbReference type="InterPro" id="IPR055356">
    <property type="entry name" value="ZP-N"/>
</dbReference>
<dbReference type="AlphaFoldDB" id="A0AAW1G5Y7"/>
<evidence type="ECO:0000313" key="6">
    <source>
        <dbReference type="EMBL" id="KAK9542248.1"/>
    </source>
</evidence>
<protein>
    <recommendedName>
        <fullName evidence="5">ZP domain-containing protein</fullName>
    </recommendedName>
</protein>
<keyword evidence="3" id="KW-1133">Transmembrane helix</keyword>
<evidence type="ECO:0000256" key="2">
    <source>
        <dbReference type="ARBA" id="ARBA00023157"/>
    </source>
</evidence>
<name>A0AAW1G5Y7_ZOAVI</name>
<dbReference type="PANTHER" id="PTHR14002">
    <property type="entry name" value="ENDOGLIN/TGF-BETA RECEPTOR TYPE III"/>
    <property type="match status" value="1"/>
</dbReference>
<evidence type="ECO:0000259" key="5">
    <source>
        <dbReference type="PROSITE" id="PS51034"/>
    </source>
</evidence>
<dbReference type="EMBL" id="JBCEZU010000001">
    <property type="protein sequence ID" value="KAK9542248.1"/>
    <property type="molecule type" value="Genomic_DNA"/>
</dbReference>
<dbReference type="SMART" id="SM00241">
    <property type="entry name" value="ZP"/>
    <property type="match status" value="1"/>
</dbReference>
<keyword evidence="3" id="KW-0472">Membrane</keyword>
<evidence type="ECO:0000313" key="7">
    <source>
        <dbReference type="Proteomes" id="UP001488805"/>
    </source>
</evidence>
<dbReference type="PANTHER" id="PTHR14002:SF59">
    <property type="entry name" value="CUB AND ZONA PELLUCIDA-LIKE DOMAIN-CONTAINING PROTEIN 1-RELATED"/>
    <property type="match status" value="1"/>
</dbReference>
<dbReference type="Gene3D" id="2.60.40.3210">
    <property type="entry name" value="Zona pellucida, ZP-N domain"/>
    <property type="match status" value="1"/>
</dbReference>
<dbReference type="InterPro" id="IPR001507">
    <property type="entry name" value="ZP_dom"/>
</dbReference>
<keyword evidence="3" id="KW-0812">Transmembrane</keyword>
<dbReference type="Gene3D" id="2.60.40.4100">
    <property type="entry name" value="Zona pellucida, ZP-C domain"/>
    <property type="match status" value="1"/>
</dbReference>
<dbReference type="PROSITE" id="PS51034">
    <property type="entry name" value="ZP_2"/>
    <property type="match status" value="1"/>
</dbReference>
<feature type="domain" description="ZP" evidence="5">
    <location>
        <begin position="320"/>
        <end position="604"/>
    </location>
</feature>
<organism evidence="6 7">
    <name type="scientific">Zoarces viviparus</name>
    <name type="common">Viviparous eelpout</name>
    <name type="synonym">Blennius viviparus</name>
    <dbReference type="NCBI Taxonomy" id="48416"/>
    <lineage>
        <taxon>Eukaryota</taxon>
        <taxon>Metazoa</taxon>
        <taxon>Chordata</taxon>
        <taxon>Craniata</taxon>
        <taxon>Vertebrata</taxon>
        <taxon>Euteleostomi</taxon>
        <taxon>Actinopterygii</taxon>
        <taxon>Neopterygii</taxon>
        <taxon>Teleostei</taxon>
        <taxon>Neoteleostei</taxon>
        <taxon>Acanthomorphata</taxon>
        <taxon>Eupercaria</taxon>
        <taxon>Perciformes</taxon>
        <taxon>Cottioidei</taxon>
        <taxon>Zoarcales</taxon>
        <taxon>Zoarcidae</taxon>
        <taxon>Zoarcinae</taxon>
        <taxon>Zoarces</taxon>
    </lineage>
</organism>
<sequence>MASVLLLQLLLVSLASARQHFGGSVTVRVKYKNPDGSFRVEVRNKATFDSCQGSYTNFCWQNCGLTSTWVSGTIDSSTNASQSNTQWCQIETVDTRNVPSDKHFQLRYLGCCWIPTRHGLKNDWRLQTSLDLGSRSDTGKPNRSPDIDILPFLRVPENCPRTYELMSFDPDGDRVRCRYGNIPNVECSSCHQPSGFTLDQDSCTLHYNQSTANPRVYGFELVVEDFPQRNITLGYTDGSRSSSTPLVVRSKRHATHTTPTPPLSKLPLQFSFLVDPAAPSCEEGLYLPEFLPPTPLNGARLHAEVDREVEIRVRARASHATIHDIIISGPLNITKQRSTHGEFVIRWTPLQHDLGEFFPICFAVEAETGSGVYQSEMRCVLVEVRRVSVNSHVICTESTMRVEVEKSSFHGLHEDHLRLNDGANIACRLRSNSTYVFADIPLSGCGTELEEDGDYLRPVVSVWDRGFGRFTYQFEFYPNDQYQAMVDPASYPVVYDIGSRIYMQIEATSSVNNTVLFVESCRASPYDNQNSQQTYSIIENGCKVDPTVQIHSPSHPRQFRSSMKAFKFIGMFDQVYISCTVLMCAAGEPNTRSSQGCISSKTPATWPHNHQRRKREVAVESARHFVSQGPLHLKRSAESSESSALHLNLNLVFIAGCLLAAVGMISAVVLYQARMSKVKYQPLSTEER</sequence>
<dbReference type="Pfam" id="PF00100">
    <property type="entry name" value="Zona_pellucida"/>
    <property type="match status" value="1"/>
</dbReference>
<evidence type="ECO:0000256" key="4">
    <source>
        <dbReference type="SAM" id="SignalP"/>
    </source>
</evidence>
<dbReference type="Pfam" id="PF23344">
    <property type="entry name" value="ZP-N"/>
    <property type="match status" value="1"/>
</dbReference>
<keyword evidence="2" id="KW-1015">Disulfide bond</keyword>
<comment type="caution">
    <text evidence="6">The sequence shown here is derived from an EMBL/GenBank/DDBJ whole genome shotgun (WGS) entry which is preliminary data.</text>
</comment>
<dbReference type="Proteomes" id="UP001488805">
    <property type="component" value="Unassembled WGS sequence"/>
</dbReference>
<dbReference type="InterPro" id="IPR042235">
    <property type="entry name" value="ZP-C_dom"/>
</dbReference>
<reference evidence="6 7" key="1">
    <citation type="journal article" date="2024" name="Genome Biol. Evol.">
        <title>Chromosome-level genome assembly of the viviparous eelpout Zoarces viviparus.</title>
        <authorList>
            <person name="Fuhrmann N."/>
            <person name="Brasseur M.V."/>
            <person name="Bakowski C.E."/>
            <person name="Podsiadlowski L."/>
            <person name="Prost S."/>
            <person name="Krehenwinkel H."/>
            <person name="Mayer C."/>
        </authorList>
    </citation>
    <scope>NUCLEOTIDE SEQUENCE [LARGE SCALE GENOMIC DNA]</scope>
    <source>
        <strain evidence="6">NO-MEL_2022_Ind0_liver</strain>
    </source>
</reference>
<gene>
    <name evidence="6" type="ORF">VZT92_000123</name>
</gene>
<feature type="transmembrane region" description="Helical" evidence="3">
    <location>
        <begin position="649"/>
        <end position="671"/>
    </location>
</feature>
<evidence type="ECO:0000256" key="3">
    <source>
        <dbReference type="SAM" id="Phobius"/>
    </source>
</evidence>
<keyword evidence="1 4" id="KW-0732">Signal</keyword>
<feature type="chain" id="PRO_5043396472" description="ZP domain-containing protein" evidence="4">
    <location>
        <begin position="18"/>
        <end position="688"/>
    </location>
</feature>
<accession>A0AAW1G5Y7</accession>
<proteinExistence type="predicted"/>
<dbReference type="InterPro" id="IPR055355">
    <property type="entry name" value="ZP-C"/>
</dbReference>
<keyword evidence="7" id="KW-1185">Reference proteome</keyword>
<feature type="signal peptide" evidence="4">
    <location>
        <begin position="1"/>
        <end position="17"/>
    </location>
</feature>
<evidence type="ECO:0000256" key="1">
    <source>
        <dbReference type="ARBA" id="ARBA00022729"/>
    </source>
</evidence>